<proteinExistence type="predicted"/>
<dbReference type="PROSITE" id="PS51318">
    <property type="entry name" value="TAT"/>
    <property type="match status" value="1"/>
</dbReference>
<dbReference type="Proteomes" id="UP000280935">
    <property type="component" value="Unassembled WGS sequence"/>
</dbReference>
<sequence length="153" mass="16880">MQNNSPRFSRRSILSHAAIGLPAAGVLGVMAWAHPAATPEASAVEVDGWWGMETTRALQRVLGTHQDGIVSGQLRVWRSRYWRLVSGWEWDDGDGSSVIAAMQRRIGATPDGYFGPNTVSALNSHLSLQTVTHSEVIDKTVKALQWRLNQGWF</sequence>
<dbReference type="EMBL" id="RQYT01000049">
    <property type="protein sequence ID" value="RRD48218.1"/>
    <property type="molecule type" value="Genomic_DNA"/>
</dbReference>
<name>A0A3P1WQV3_9ACTN</name>
<dbReference type="OrthoDB" id="3730500at2"/>
<gene>
    <name evidence="2" type="ORF">EII35_13885</name>
</gene>
<reference evidence="2 3" key="1">
    <citation type="submission" date="2018-11" db="EMBL/GenBank/DDBJ databases">
        <title>Genomes From Bacteria Associated with the Canine Oral Cavity: a Test Case for Automated Genome-Based Taxonomic Assignment.</title>
        <authorList>
            <person name="Coil D.A."/>
            <person name="Jospin G."/>
            <person name="Darling A.E."/>
            <person name="Wallis C."/>
            <person name="Davis I.J."/>
            <person name="Harris S."/>
            <person name="Eisen J.A."/>
            <person name="Holcombe L.J."/>
            <person name="O'Flynn C."/>
        </authorList>
    </citation>
    <scope>NUCLEOTIDE SEQUENCE [LARGE SCALE GENOMIC DNA]</scope>
    <source>
        <strain evidence="2 3">OH2822_COT-296</strain>
    </source>
</reference>
<keyword evidence="1" id="KW-1133">Transmembrane helix</keyword>
<dbReference type="AlphaFoldDB" id="A0A3P1WQV3"/>
<keyword evidence="1" id="KW-0812">Transmembrane</keyword>
<protein>
    <submittedName>
        <fullName evidence="2">Peptidoglycan-binding protein</fullName>
    </submittedName>
</protein>
<evidence type="ECO:0000256" key="1">
    <source>
        <dbReference type="SAM" id="Phobius"/>
    </source>
</evidence>
<feature type="transmembrane region" description="Helical" evidence="1">
    <location>
        <begin position="12"/>
        <end position="33"/>
    </location>
</feature>
<organism evidence="2 3">
    <name type="scientific">Arachnia propionica</name>
    <dbReference type="NCBI Taxonomy" id="1750"/>
    <lineage>
        <taxon>Bacteria</taxon>
        <taxon>Bacillati</taxon>
        <taxon>Actinomycetota</taxon>
        <taxon>Actinomycetes</taxon>
        <taxon>Propionibacteriales</taxon>
        <taxon>Propionibacteriaceae</taxon>
        <taxon>Arachnia</taxon>
    </lineage>
</organism>
<keyword evidence="1" id="KW-0472">Membrane</keyword>
<comment type="caution">
    <text evidence="2">The sequence shown here is derived from an EMBL/GenBank/DDBJ whole genome shotgun (WGS) entry which is preliminary data.</text>
</comment>
<evidence type="ECO:0000313" key="3">
    <source>
        <dbReference type="Proteomes" id="UP000280935"/>
    </source>
</evidence>
<evidence type="ECO:0000313" key="2">
    <source>
        <dbReference type="EMBL" id="RRD48218.1"/>
    </source>
</evidence>
<dbReference type="InterPro" id="IPR006311">
    <property type="entry name" value="TAT_signal"/>
</dbReference>
<dbReference type="RefSeq" id="WP_125229063.1">
    <property type="nucleotide sequence ID" value="NZ_RQYT01000049.1"/>
</dbReference>
<accession>A0A3P1WQV3</accession>